<dbReference type="GO" id="GO:0003677">
    <property type="term" value="F:DNA binding"/>
    <property type="evidence" value="ECO:0007669"/>
    <property type="project" value="UniProtKB-KW"/>
</dbReference>
<dbReference type="GO" id="GO:0008270">
    <property type="term" value="F:zinc ion binding"/>
    <property type="evidence" value="ECO:0007669"/>
    <property type="project" value="InterPro"/>
</dbReference>
<keyword evidence="7" id="KW-1185">Reference proteome</keyword>
<evidence type="ECO:0000259" key="5">
    <source>
        <dbReference type="PROSITE" id="PS50048"/>
    </source>
</evidence>
<dbReference type="CDD" id="cd00067">
    <property type="entry name" value="GAL4"/>
    <property type="match status" value="1"/>
</dbReference>
<accession>A0AAD6GGR6</accession>
<dbReference type="SUPFAM" id="SSF57701">
    <property type="entry name" value="Zn2/Cys6 DNA-binding domain"/>
    <property type="match status" value="1"/>
</dbReference>
<keyword evidence="3" id="KW-0804">Transcription</keyword>
<dbReference type="Proteomes" id="UP001220324">
    <property type="component" value="Unassembled WGS sequence"/>
</dbReference>
<dbReference type="InterPro" id="IPR053157">
    <property type="entry name" value="Sterol_Uptake_Regulator"/>
</dbReference>
<feature type="domain" description="Zn(2)-C6 fungal-type" evidence="5">
    <location>
        <begin position="13"/>
        <end position="42"/>
    </location>
</feature>
<dbReference type="PROSITE" id="PS50048">
    <property type="entry name" value="ZN2_CY6_FUNGAL_2"/>
    <property type="match status" value="1"/>
</dbReference>
<dbReference type="GO" id="GO:0001228">
    <property type="term" value="F:DNA-binding transcription activator activity, RNA polymerase II-specific"/>
    <property type="evidence" value="ECO:0007669"/>
    <property type="project" value="TreeGrafter"/>
</dbReference>
<dbReference type="AlphaFoldDB" id="A0AAD6GGR6"/>
<proteinExistence type="predicted"/>
<evidence type="ECO:0000256" key="2">
    <source>
        <dbReference type="ARBA" id="ARBA00023125"/>
    </source>
</evidence>
<keyword evidence="4" id="KW-0539">Nucleus</keyword>
<dbReference type="PROSITE" id="PS00463">
    <property type="entry name" value="ZN2_CY6_FUNGAL_1"/>
    <property type="match status" value="1"/>
</dbReference>
<evidence type="ECO:0000256" key="4">
    <source>
        <dbReference type="ARBA" id="ARBA00023242"/>
    </source>
</evidence>
<gene>
    <name evidence="6" type="ORF">N7494_005153</name>
</gene>
<protein>
    <recommendedName>
        <fullName evidence="5">Zn(2)-C6 fungal-type domain-containing protein</fullName>
    </recommendedName>
</protein>
<dbReference type="EMBL" id="JAQIZZ010000004">
    <property type="protein sequence ID" value="KAJ5543874.1"/>
    <property type="molecule type" value="Genomic_DNA"/>
</dbReference>
<keyword evidence="1" id="KW-0805">Transcription regulation</keyword>
<sequence>MSLRRPHRKSRNGCTECKRRRVKCNEQQPCHNCIKYQSNCIFVTDLGQQIQSQVRPKPSMSGAGQRPFTLVIGAVESLPGPPLCDLARNADFESRDLELMHHFSTSVARTLSYRNDIQDVWAISLPKEAYSCDYLMHGLLAISALDLSFSSRILSSCEKRRDYADLSTYHLHRSLARFRERLANISTENCVPLFGLSSLMVIHVCAQSTLEIGSQPGRENLASHVEMLMKIFNMCRGVESILAPYRGEIYQSPLSSLLHDDYRLVGDLSSHDNIDRTLAEEPPFADLVNLVRNREREPQEQNKYLDALTKLGTAFRFMRTASQPLEPGAAFVWPIILQRDSIRLFMQLTPLSLVLLAHYCVILHHLNGYWFLHDWHKALLAEITDFLPLDLKTWVTWPRKVCGLNDVSEI</sequence>
<dbReference type="PANTHER" id="PTHR47784:SF5">
    <property type="entry name" value="STEROL UPTAKE CONTROL PROTEIN 2"/>
    <property type="match status" value="1"/>
</dbReference>
<dbReference type="PANTHER" id="PTHR47784">
    <property type="entry name" value="STEROL UPTAKE CONTROL PROTEIN 2"/>
    <property type="match status" value="1"/>
</dbReference>
<evidence type="ECO:0000313" key="6">
    <source>
        <dbReference type="EMBL" id="KAJ5543874.1"/>
    </source>
</evidence>
<name>A0AAD6GGR6_9EURO</name>
<dbReference type="Pfam" id="PF00172">
    <property type="entry name" value="Zn_clus"/>
    <property type="match status" value="1"/>
</dbReference>
<comment type="caution">
    <text evidence="6">The sequence shown here is derived from an EMBL/GenBank/DDBJ whole genome shotgun (WGS) entry which is preliminary data.</text>
</comment>
<evidence type="ECO:0000256" key="3">
    <source>
        <dbReference type="ARBA" id="ARBA00023163"/>
    </source>
</evidence>
<dbReference type="SMART" id="SM00066">
    <property type="entry name" value="GAL4"/>
    <property type="match status" value="1"/>
</dbReference>
<evidence type="ECO:0000313" key="7">
    <source>
        <dbReference type="Proteomes" id="UP001220324"/>
    </source>
</evidence>
<evidence type="ECO:0000256" key="1">
    <source>
        <dbReference type="ARBA" id="ARBA00023015"/>
    </source>
</evidence>
<dbReference type="InterPro" id="IPR001138">
    <property type="entry name" value="Zn2Cys6_DnaBD"/>
</dbReference>
<organism evidence="6 7">
    <name type="scientific">Penicillium frequentans</name>
    <dbReference type="NCBI Taxonomy" id="3151616"/>
    <lineage>
        <taxon>Eukaryota</taxon>
        <taxon>Fungi</taxon>
        <taxon>Dikarya</taxon>
        <taxon>Ascomycota</taxon>
        <taxon>Pezizomycotina</taxon>
        <taxon>Eurotiomycetes</taxon>
        <taxon>Eurotiomycetidae</taxon>
        <taxon>Eurotiales</taxon>
        <taxon>Aspergillaceae</taxon>
        <taxon>Penicillium</taxon>
    </lineage>
</organism>
<reference evidence="6 7" key="1">
    <citation type="journal article" date="2023" name="IMA Fungus">
        <title>Comparative genomic study of the Penicillium genus elucidates a diverse pangenome and 15 lateral gene transfer events.</title>
        <authorList>
            <person name="Petersen C."/>
            <person name="Sorensen T."/>
            <person name="Nielsen M.R."/>
            <person name="Sondergaard T.E."/>
            <person name="Sorensen J.L."/>
            <person name="Fitzpatrick D.A."/>
            <person name="Frisvad J.C."/>
            <person name="Nielsen K.L."/>
        </authorList>
    </citation>
    <scope>NUCLEOTIDE SEQUENCE [LARGE SCALE GENOMIC DNA]</scope>
    <source>
        <strain evidence="6 7">IBT 35679</strain>
    </source>
</reference>
<dbReference type="Gene3D" id="4.10.240.10">
    <property type="entry name" value="Zn(2)-C6 fungal-type DNA-binding domain"/>
    <property type="match status" value="1"/>
</dbReference>
<keyword evidence="2" id="KW-0238">DNA-binding</keyword>
<dbReference type="InterPro" id="IPR036864">
    <property type="entry name" value="Zn2-C6_fun-type_DNA-bd_sf"/>
</dbReference>